<comment type="caution">
    <text evidence="7">The sequence shown here is derived from an EMBL/GenBank/DDBJ whole genome shotgun (WGS) entry which is preliminary data.</text>
</comment>
<feature type="region of interest" description="Disordered" evidence="5">
    <location>
        <begin position="1"/>
        <end position="77"/>
    </location>
</feature>
<feature type="region of interest" description="Disordered" evidence="5">
    <location>
        <begin position="107"/>
        <end position="179"/>
    </location>
</feature>
<organism evidence="7 8">
    <name type="scientific">Kribbella hippodromi</name>
    <dbReference type="NCBI Taxonomy" id="434347"/>
    <lineage>
        <taxon>Bacteria</taxon>
        <taxon>Bacillati</taxon>
        <taxon>Actinomycetota</taxon>
        <taxon>Actinomycetes</taxon>
        <taxon>Propionibacteriales</taxon>
        <taxon>Kribbellaceae</taxon>
        <taxon>Kribbella</taxon>
    </lineage>
</organism>
<evidence type="ECO:0000256" key="2">
    <source>
        <dbReference type="ARBA" id="ARBA00022692"/>
    </source>
</evidence>
<protein>
    <submittedName>
        <fullName evidence="7">Neutral zinc metallopeptidase</fullName>
    </submittedName>
</protein>
<proteinExistence type="predicted"/>
<feature type="compositionally biased region" description="Pro residues" evidence="5">
    <location>
        <begin position="7"/>
        <end position="51"/>
    </location>
</feature>
<reference evidence="7 8" key="1">
    <citation type="journal article" date="2019" name="Int. J. Syst. Evol. Microbiol.">
        <title>The Global Catalogue of Microorganisms (GCM) 10K type strain sequencing project: providing services to taxonomists for standard genome sequencing and annotation.</title>
        <authorList>
            <consortium name="The Broad Institute Genomics Platform"/>
            <consortium name="The Broad Institute Genome Sequencing Center for Infectious Disease"/>
            <person name="Wu L."/>
            <person name="Ma J."/>
        </authorList>
    </citation>
    <scope>NUCLEOTIDE SEQUENCE [LARGE SCALE GENOMIC DNA]</scope>
    <source>
        <strain evidence="7 8">JCM 15572</strain>
    </source>
</reference>
<evidence type="ECO:0000256" key="3">
    <source>
        <dbReference type="ARBA" id="ARBA00022989"/>
    </source>
</evidence>
<keyword evidence="2 6" id="KW-0812">Transmembrane</keyword>
<feature type="compositionally biased region" description="Gly residues" evidence="5">
    <location>
        <begin position="54"/>
        <end position="64"/>
    </location>
</feature>
<dbReference type="RefSeq" id="WP_344233993.1">
    <property type="nucleotide sequence ID" value="NZ_BAAAPH010000008.1"/>
</dbReference>
<dbReference type="EMBL" id="BAAAPH010000008">
    <property type="protein sequence ID" value="GAA1570677.1"/>
    <property type="molecule type" value="Genomic_DNA"/>
</dbReference>
<dbReference type="PANTHER" id="PTHR30168:SF0">
    <property type="entry name" value="INNER MEMBRANE PROTEIN"/>
    <property type="match status" value="1"/>
</dbReference>
<name>A0ABN2D540_9ACTN</name>
<comment type="subcellular location">
    <subcellularLocation>
        <location evidence="1">Membrane</location>
        <topology evidence="1">Single-pass membrane protein</topology>
    </subcellularLocation>
</comment>
<evidence type="ECO:0000313" key="7">
    <source>
        <dbReference type="EMBL" id="GAA1570677.1"/>
    </source>
</evidence>
<dbReference type="Pfam" id="PF04228">
    <property type="entry name" value="Zn_peptidase"/>
    <property type="match status" value="1"/>
</dbReference>
<feature type="compositionally biased region" description="Polar residues" evidence="5">
    <location>
        <begin position="114"/>
        <end position="135"/>
    </location>
</feature>
<evidence type="ECO:0000256" key="5">
    <source>
        <dbReference type="SAM" id="MobiDB-lite"/>
    </source>
</evidence>
<dbReference type="PANTHER" id="PTHR30168">
    <property type="entry name" value="PUTATIVE MEMBRANE PROTEIN YPFJ"/>
    <property type="match status" value="1"/>
</dbReference>
<evidence type="ECO:0000256" key="6">
    <source>
        <dbReference type="SAM" id="Phobius"/>
    </source>
</evidence>
<keyword evidence="3 6" id="KW-1133">Transmembrane helix</keyword>
<evidence type="ECO:0000256" key="1">
    <source>
        <dbReference type="ARBA" id="ARBA00004167"/>
    </source>
</evidence>
<dbReference type="Proteomes" id="UP001501705">
    <property type="component" value="Unassembled WGS sequence"/>
</dbReference>
<keyword evidence="4 6" id="KW-0472">Membrane</keyword>
<gene>
    <name evidence="7" type="ORF">GCM10009804_28900</name>
</gene>
<accession>A0ABN2D540</accession>
<keyword evidence="8" id="KW-1185">Reference proteome</keyword>
<evidence type="ECO:0000313" key="8">
    <source>
        <dbReference type="Proteomes" id="UP001501705"/>
    </source>
</evidence>
<sequence length="412" mass="44507">MSGNQWGPPPGNQYPPQQPPPPWQQGPGYNGPPGPPGPPFGGPYQGPPYPGNGPQFGWGSGPGGPGGPPRPPKKKGGKGGLVALFVIVGVLVAGAVGLKIVSSVLKSNDDPSYAQPTTTSSYSPTNEPTTEPSGQPTNGATTRPTAPRTTQQPVPTVTRSTTTSKPTTKPGPSDTDLVVRNRLYKVGAMRPVNCKESGSRPSSAAGARANYKNLWGCLNKAWAPMVAKAGGRFRPPNVATFTGTVQSPCGSMRDTGPPFYCGTNDTIYMNLTQDVGNYNRYQQSYSKVWARMWMLHQFAHEYGHHVQNMTGILSAYNRIRYERETYAKGLEDSRRLELQASCFSDIFIGSNRRTYPVTGNALVQWKWLIANTIDLGHDHGAPPIHKYWAQRGWDARNPVACNTFAASARQVQ</sequence>
<feature type="transmembrane region" description="Helical" evidence="6">
    <location>
        <begin position="80"/>
        <end position="101"/>
    </location>
</feature>
<dbReference type="InterPro" id="IPR007343">
    <property type="entry name" value="Uncharacterised_pept_Zn_put"/>
</dbReference>
<feature type="compositionally biased region" description="Low complexity" evidence="5">
    <location>
        <begin position="136"/>
        <end position="176"/>
    </location>
</feature>
<evidence type="ECO:0000256" key="4">
    <source>
        <dbReference type="ARBA" id="ARBA00023136"/>
    </source>
</evidence>